<gene>
    <name evidence="2" type="ORF">NESM_000384600</name>
</gene>
<protein>
    <recommendedName>
        <fullName evidence="4">JmjC domain-containing protein</fullName>
    </recommendedName>
</protein>
<dbReference type="AlphaFoldDB" id="A0AAW0EKR3"/>
<name>A0AAW0EKR3_9TRYP</name>
<evidence type="ECO:0000313" key="2">
    <source>
        <dbReference type="EMBL" id="KAK7194657.1"/>
    </source>
</evidence>
<accession>A0AAW0EKR3</accession>
<dbReference type="EMBL" id="JAECZO010000040">
    <property type="protein sequence ID" value="KAK7194657.1"/>
    <property type="molecule type" value="Genomic_DNA"/>
</dbReference>
<feature type="compositionally biased region" description="Low complexity" evidence="1">
    <location>
        <begin position="134"/>
        <end position="148"/>
    </location>
</feature>
<proteinExistence type="predicted"/>
<feature type="region of interest" description="Disordered" evidence="1">
    <location>
        <begin position="172"/>
        <end position="198"/>
    </location>
</feature>
<evidence type="ECO:0000313" key="3">
    <source>
        <dbReference type="Proteomes" id="UP001430356"/>
    </source>
</evidence>
<reference evidence="2 3" key="1">
    <citation type="journal article" date="2021" name="MBio">
        <title>A New Model Trypanosomatid, Novymonas esmeraldas: Genomic Perception of Its 'Candidatus Pandoraea novymonadis' Endosymbiont.</title>
        <authorList>
            <person name="Zakharova A."/>
            <person name="Saura A."/>
            <person name="Butenko A."/>
            <person name="Podesvova L."/>
            <person name="Warmusova S."/>
            <person name="Kostygov A.Y."/>
            <person name="Nenarokova A."/>
            <person name="Lukes J."/>
            <person name="Opperdoes F.R."/>
            <person name="Yurchenko V."/>
        </authorList>
    </citation>
    <scope>NUCLEOTIDE SEQUENCE [LARGE SCALE GENOMIC DNA]</scope>
    <source>
        <strain evidence="2 3">E262AT.01</strain>
    </source>
</reference>
<evidence type="ECO:0008006" key="4">
    <source>
        <dbReference type="Google" id="ProtNLM"/>
    </source>
</evidence>
<feature type="compositionally biased region" description="Polar residues" evidence="1">
    <location>
        <begin position="106"/>
        <end position="115"/>
    </location>
</feature>
<feature type="compositionally biased region" description="Low complexity" evidence="1">
    <location>
        <begin position="341"/>
        <end position="356"/>
    </location>
</feature>
<feature type="region of interest" description="Disordered" evidence="1">
    <location>
        <begin position="98"/>
        <end position="148"/>
    </location>
</feature>
<feature type="region of interest" description="Disordered" evidence="1">
    <location>
        <begin position="419"/>
        <end position="441"/>
    </location>
</feature>
<comment type="caution">
    <text evidence="2">The sequence shown here is derived from an EMBL/GenBank/DDBJ whole genome shotgun (WGS) entry which is preliminary data.</text>
</comment>
<sequence length="744" mass="79055">MLAPSHLLRRRRGTGHVVKYLEGVPTPTKLIDHLAGADLHASAELPFFSTVPRYVDAQREHRLSRLYFHHVLYPAGGARLPYQAVVVRGGRAVRTATPHLLRGEATQASAVSPTTVAPPRTNPLTVPAAHQLESSGGSSSSSSAGRSAFRPIEDVPAASSWARADPARRPFFAASPSRSRSATHTTQSAPEDRTRSARAVEDAVLAPLRGVLERFWNERGTSEPPTVTLSERVRQLLVSPAAGLLWRPASATCPLDAVVSTADAAHDHVRDAPSTTGDSAQVFLSDALRRVQAAAAAAARREAPARQTFVYVQTRLPPTATVTLPLADVRADGDVGESHTSSRVTNSNRKSSSSSVCRMAGGVEPVVPFAVGRPITAPAAGAGECGAPVSPSDQLFAHVTCLTRLGVYVPAVKSASVDSGAQQQQQQQNKGARPFATPSSVEPWRLGGVGLDLAAPLQSRTVAEHHPTRSVRPASNGTAGDSVEASRYVVGRADAETYVLPQRELLLTLHVPVHTEDMCAAQNVERLRRRTRHGQTGHAALDAAWPTEQTRLTAARRAAGQYANAQTANKSGTCGARGTPPVSPSSHASSRAPLLSSRSSYEVRALPGDVVYIPRGWGYDVQRIVGMATLRTDGGGGHDGAAAMHICDHRRLSTPTATWHHRPTATTPPERHGECGTAPSPPPTPAAEAVRIVSAEVDALCLHYQPYPELTAAQADVYVAANYVHGGVEEFYERGGNSVYHVYQ</sequence>
<feature type="compositionally biased region" description="Low complexity" evidence="1">
    <location>
        <begin position="584"/>
        <end position="597"/>
    </location>
</feature>
<feature type="region of interest" description="Disordered" evidence="1">
    <location>
        <begin position="332"/>
        <end position="356"/>
    </location>
</feature>
<feature type="region of interest" description="Disordered" evidence="1">
    <location>
        <begin position="558"/>
        <end position="597"/>
    </location>
</feature>
<feature type="region of interest" description="Disordered" evidence="1">
    <location>
        <begin position="656"/>
        <end position="686"/>
    </location>
</feature>
<keyword evidence="3" id="KW-1185">Reference proteome</keyword>
<feature type="region of interest" description="Disordered" evidence="1">
    <location>
        <begin position="460"/>
        <end position="482"/>
    </location>
</feature>
<feature type="compositionally biased region" description="Low complexity" evidence="1">
    <location>
        <begin position="172"/>
        <end position="182"/>
    </location>
</feature>
<organism evidence="2 3">
    <name type="scientific">Novymonas esmeraldas</name>
    <dbReference type="NCBI Taxonomy" id="1808958"/>
    <lineage>
        <taxon>Eukaryota</taxon>
        <taxon>Discoba</taxon>
        <taxon>Euglenozoa</taxon>
        <taxon>Kinetoplastea</taxon>
        <taxon>Metakinetoplastina</taxon>
        <taxon>Trypanosomatida</taxon>
        <taxon>Trypanosomatidae</taxon>
        <taxon>Novymonas</taxon>
    </lineage>
</organism>
<evidence type="ECO:0000256" key="1">
    <source>
        <dbReference type="SAM" id="MobiDB-lite"/>
    </source>
</evidence>
<dbReference type="Proteomes" id="UP001430356">
    <property type="component" value="Unassembled WGS sequence"/>
</dbReference>